<evidence type="ECO:0000313" key="1">
    <source>
        <dbReference type="EMBL" id="KKL16040.1"/>
    </source>
</evidence>
<protein>
    <recommendedName>
        <fullName evidence="2">Spore coat protein CotH</fullName>
    </recommendedName>
</protein>
<sequence>YSAKIPGQAGAATVQFYVEGTDGQGATSMFPAAGPDSRALYKVEDGKNGDGPAHNFRLIMKSQDAAFLVSGTQGLTRHRIGGTVVFQDQVYYDVGIRTKASVPHRGVYRTGFNIRFDPDHLFRGAHDIVAVDRFAMEFTGVGHREMVLKQAMNHAGVVPTLYDEMIYFIPPDDSLTAGPAQLNMARYDDAFLDGMYANGNEGTRFKFELIYFSKTTVDGNPESPKARDIGVLPVDIWDMGDDKENYRYNYLIKNHRLRDDYSKIIDLGKTFNLNGSYNGSQLDILSQQVIDVDQWMRTFALLTLGGMADIYHLSYWPKNLQVFVRPEDDRIIVLPWDMDGAMGHSSSADLLGAYIGSLGKTSNFRKVLEIPNNLHYYYGHINDIIETTYNLTYLNEWIDHYEPFVSVDESTFIRNYVSARRTFALGRLPGQQSFAVTTSGNDLTVNQPAITLEGTGWINVREIFLNDSDRPLDIVWTNTTHWQAAVPLDYGDNELTLVA</sequence>
<feature type="non-terminal residue" evidence="1">
    <location>
        <position position="499"/>
    </location>
</feature>
<comment type="caution">
    <text evidence="1">The sequence shown here is derived from an EMBL/GenBank/DDBJ whole genome shotgun (WGS) entry which is preliminary data.</text>
</comment>
<accession>A0A0F9B2Z7</accession>
<organism evidence="1">
    <name type="scientific">marine sediment metagenome</name>
    <dbReference type="NCBI Taxonomy" id="412755"/>
    <lineage>
        <taxon>unclassified sequences</taxon>
        <taxon>metagenomes</taxon>
        <taxon>ecological metagenomes</taxon>
    </lineage>
</organism>
<reference evidence="1" key="1">
    <citation type="journal article" date="2015" name="Nature">
        <title>Complex archaea that bridge the gap between prokaryotes and eukaryotes.</title>
        <authorList>
            <person name="Spang A."/>
            <person name="Saw J.H."/>
            <person name="Jorgensen S.L."/>
            <person name="Zaremba-Niedzwiedzka K."/>
            <person name="Martijn J."/>
            <person name="Lind A.E."/>
            <person name="van Eijk R."/>
            <person name="Schleper C."/>
            <person name="Guy L."/>
            <person name="Ettema T.J."/>
        </authorList>
    </citation>
    <scope>NUCLEOTIDE SEQUENCE</scope>
</reference>
<name>A0A0F9B2Z7_9ZZZZ</name>
<dbReference type="InterPro" id="IPR014867">
    <property type="entry name" value="Spore_coat_CotH_CotH2/3/7"/>
</dbReference>
<feature type="non-terminal residue" evidence="1">
    <location>
        <position position="1"/>
    </location>
</feature>
<gene>
    <name evidence="1" type="ORF">LCGC14_2499570</name>
</gene>
<dbReference type="Pfam" id="PF08757">
    <property type="entry name" value="CotH"/>
    <property type="match status" value="1"/>
</dbReference>
<dbReference type="AlphaFoldDB" id="A0A0F9B2Z7"/>
<evidence type="ECO:0008006" key="2">
    <source>
        <dbReference type="Google" id="ProtNLM"/>
    </source>
</evidence>
<proteinExistence type="predicted"/>
<dbReference type="EMBL" id="LAZR01039821">
    <property type="protein sequence ID" value="KKL16040.1"/>
    <property type="molecule type" value="Genomic_DNA"/>
</dbReference>